<dbReference type="FunFam" id="1.10.1200.10:FF:000005">
    <property type="entry name" value="Nonribosomal peptide synthetase 1"/>
    <property type="match status" value="1"/>
</dbReference>
<dbReference type="InterPro" id="IPR010071">
    <property type="entry name" value="AA_adenyl_dom"/>
</dbReference>
<dbReference type="GO" id="GO:0003824">
    <property type="term" value="F:catalytic activity"/>
    <property type="evidence" value="ECO:0007669"/>
    <property type="project" value="InterPro"/>
</dbReference>
<dbReference type="PROSITE" id="PS00012">
    <property type="entry name" value="PHOSPHOPANTETHEINE"/>
    <property type="match status" value="1"/>
</dbReference>
<dbReference type="Gene3D" id="3.30.559.10">
    <property type="entry name" value="Chloramphenicol acetyltransferase-like domain"/>
    <property type="match status" value="2"/>
</dbReference>
<reference evidence="6" key="2">
    <citation type="submission" date="2022-10" db="EMBL/GenBank/DDBJ databases">
        <authorList>
            <person name="Ngo T.-E."/>
        </authorList>
    </citation>
    <scope>NUCLEOTIDE SEQUENCE</scope>
    <source>
        <strain evidence="6">JHB</strain>
    </source>
</reference>
<dbReference type="InterPro" id="IPR020845">
    <property type="entry name" value="AMP-binding_CS"/>
</dbReference>
<dbReference type="Pfam" id="PF13193">
    <property type="entry name" value="AMP-binding_C"/>
    <property type="match status" value="1"/>
</dbReference>
<dbReference type="InterPro" id="IPR009081">
    <property type="entry name" value="PP-bd_ACP"/>
</dbReference>
<dbReference type="PROSITE" id="PS50075">
    <property type="entry name" value="CARRIER"/>
    <property type="match status" value="1"/>
</dbReference>
<dbReference type="Gene3D" id="1.10.1200.10">
    <property type="entry name" value="ACP-like"/>
    <property type="match status" value="1"/>
</dbReference>
<gene>
    <name evidence="6" type="ORF">BJP36_14460</name>
</gene>
<feature type="domain" description="Carrier" evidence="5">
    <location>
        <begin position="1027"/>
        <end position="1102"/>
    </location>
</feature>
<dbReference type="Gene3D" id="3.40.50.980">
    <property type="match status" value="4"/>
</dbReference>
<dbReference type="GO" id="GO:0043041">
    <property type="term" value="P:amino acid activation for nonribosomal peptide biosynthetic process"/>
    <property type="evidence" value="ECO:0007669"/>
    <property type="project" value="TreeGrafter"/>
</dbReference>
<dbReference type="SUPFAM" id="SSF47336">
    <property type="entry name" value="ACP-like"/>
    <property type="match status" value="1"/>
</dbReference>
<dbReference type="FunFam" id="3.30.300.30:FF:000010">
    <property type="entry name" value="Enterobactin synthetase component F"/>
    <property type="match status" value="1"/>
</dbReference>
<keyword evidence="4" id="KW-0597">Phosphoprotein</keyword>
<dbReference type="GO" id="GO:0005829">
    <property type="term" value="C:cytosol"/>
    <property type="evidence" value="ECO:0007669"/>
    <property type="project" value="TreeGrafter"/>
</dbReference>
<dbReference type="SUPFAM" id="SSF52777">
    <property type="entry name" value="CoA-dependent acyltransferases"/>
    <property type="match status" value="4"/>
</dbReference>
<evidence type="ECO:0000259" key="5">
    <source>
        <dbReference type="PROSITE" id="PS50075"/>
    </source>
</evidence>
<dbReference type="CDD" id="cd19531">
    <property type="entry name" value="LCL_NRPS-like"/>
    <property type="match status" value="2"/>
</dbReference>
<dbReference type="GO" id="GO:0008610">
    <property type="term" value="P:lipid biosynthetic process"/>
    <property type="evidence" value="ECO:0007669"/>
    <property type="project" value="UniProtKB-ARBA"/>
</dbReference>
<dbReference type="InterPro" id="IPR023213">
    <property type="entry name" value="CAT-like_dom_sf"/>
</dbReference>
<evidence type="ECO:0000256" key="2">
    <source>
        <dbReference type="ARBA" id="ARBA00006432"/>
    </source>
</evidence>
<comment type="cofactor">
    <cofactor evidence="1">
        <name>pantetheine 4'-phosphate</name>
        <dbReference type="ChEBI" id="CHEBI:47942"/>
    </cofactor>
</comment>
<dbReference type="FunFam" id="3.40.50.980:FF:000001">
    <property type="entry name" value="Non-ribosomal peptide synthetase"/>
    <property type="match status" value="2"/>
</dbReference>
<dbReference type="InterPro" id="IPR000873">
    <property type="entry name" value="AMP-dep_synth/lig_dom"/>
</dbReference>
<dbReference type="InterPro" id="IPR001242">
    <property type="entry name" value="Condensation_dom"/>
</dbReference>
<dbReference type="GO" id="GO:0031177">
    <property type="term" value="F:phosphopantetheine binding"/>
    <property type="evidence" value="ECO:0007669"/>
    <property type="project" value="InterPro"/>
</dbReference>
<sequence length="1880" mass="212133">MVKIIFLLLMIDINQRIAKLSPVKRKLLEHQLKQKLKNTNDKSTITPRENPQSIPLSFSEERMWILDRLEPGNPAYNRPTNIRLTGSLKVNALERAINEIVGRHEVFRTSFPAVDGQPIQAIAPNLTVKLLIIELSHLPSNERETEVKRIAVEEAQHRFDLSKLPLIQAKLLRLSQEENILLLTMHHIIFDGWSAGVLLKELAVHYEAFTTGKSSPLPPLPIQYADFAIWQRQRLQGERLESQLAYWKKQLGGSLPVLELPTDRPRRPVQTFQGAKQNLLLPQNLSDSLKELSLRAGVTLFMTLLAAFQILLYRYTGEEDIIVGTPIAGRDSIEIEQLIGVFINTLVLRTQLNGNFTFSELLAQVREVALGAYAHQDIPFEKLVEELQPERDLSHTPIFQVLFQLKNLPSQVVEVQGLRIDNCQLETGMAMLDLTLEIEEQSTGLSCLFKYNSDLFDATTIERMAGHFQVLLEGIVANPQQPVYQLPLLTETERHQLLVEWNDTATDYPQYQCIHQLFEEQVELTPDAVAVVFEDKHLTYRQLNNRANQLAHYLRSLGVVPEVLVGICVERSLEMVVGLLGILKAGGAYVPLDPNYPVERLTYMLADSQVPLLLVKQKLQSGFPEREAQVVCLDKDWSVISGYSKENLASLATSACLAYVIYTSGSTGRPKGVEIEHRSLINFAQASRTEYGINKSDRVLQFASISFDAAAEEIYPYLLSGGTLVLRTEQMLSSVSTFWQTCRQWGITVLDLPTAYWQQMMTELETAVKGVFPESVRLVIIGGERALPWLVKNWQKLMDEVPQLVNSYGPTEATVVTALHKIRASDTIQQEVPIGRAIANVQIYILDRHLQPVPIGVPGELYIGGVQLARGYLNRPELTQEKFIPSPFSNEPGSRLYKTGDLARYLRDGNIEFLGRIDNQVKIRGFRIELSEIEATLTEYPQVKEAVVIAREDIPGDKRLVAYFVSGETVPTVSELRSFLKKKLPDYMVPSAFVTLESLPLTPNGKIDRRGLPAPDISQASETTFVPPNTPTEELLGAIWSQVLGIEKIGIDHNFFELGGHSLKATQVISRIQETFSLEFPLRHLFESPTLRELAKIIETTGQTTWQIPEITPRAAESKLALSFAQERLWFLNQLEGESATYNLTSAWLLSGNLSLTCVEQAFNEIVHRHEIIRTRFTTENGVPIQVITVGKPIKIAVEDLQQISQTETTTEVERRALEEAQTPFNLATDSLVRVKILRLGSQSHVLMLTMHHIISDGWSMGLLWRELSLLYQAFSNGEHSPLAPLPIQYADFALWQREWFKGNLLETQLNYWKQQLKGVPPLLELPYDRPRPPIETFRGGRESFKLSAELTHKLHNLSQKSGCTLFMTLLAAWSSLLYRYSGQSDILVGTPIANRNRREIEPLMGFFVNTLVMRTQFPENISFAEVLKRVRQTAIEAYGHQDLPFEKLVQELKLQRSLSHNPLFQVMFALQNATMVSPEFPGLTFTKLEMEGVVAKFDLFLSMNETSVGLQGEWGYNSDLFDRATIRRWIGHFQVLLEGIIANPQQPVYQLPLLTETERHQLLVEWNNTATDYPKYKCIHQLFEEQVELTPDAVAVVFEDKHLTYRQLNNRANQLAHYLRSLGVVPEVLVGICVERSLEMVVGLLGILKAGGAYVPLDPAYPQERLTYILEDSQVSILVTQKHLIEQIPKIVPLVPRIVFLDSTDILDSCEHNNIQAKVNAKNLAYIIYTSGSTGKPKGVAVEHKGVVNYLHFRNLEMFKKDELRVVFLTTSIGFDASVPQLFSPLAIGGKVIVINNIDQLYTWLSKEKVTCISTVASLLEQLIKNSSLPSSLRVIALGGESVPQNLLQQLAEYENVEKVINMYGPTEASICACTGIIA</sequence>
<dbReference type="Pfam" id="PF00550">
    <property type="entry name" value="PP-binding"/>
    <property type="match status" value="1"/>
</dbReference>
<proteinExistence type="inferred from homology"/>
<comment type="similarity">
    <text evidence="2">Belongs to the ATP-dependent AMP-binding enzyme family.</text>
</comment>
<dbReference type="SUPFAM" id="SSF56801">
    <property type="entry name" value="Acetyl-CoA synthetase-like"/>
    <property type="match status" value="2"/>
</dbReference>
<dbReference type="FunFam" id="3.40.50.12780:FF:000012">
    <property type="entry name" value="Non-ribosomal peptide synthetase"/>
    <property type="match status" value="1"/>
</dbReference>
<dbReference type="Pfam" id="PF00501">
    <property type="entry name" value="AMP-binding"/>
    <property type="match status" value="2"/>
</dbReference>
<dbReference type="FunFam" id="2.30.38.10:FF:000001">
    <property type="entry name" value="Non-ribosomal peptide synthetase PvdI"/>
    <property type="match status" value="1"/>
</dbReference>
<dbReference type="Gene3D" id="3.30.300.30">
    <property type="match status" value="1"/>
</dbReference>
<dbReference type="Gene3D" id="2.30.38.10">
    <property type="entry name" value="Luciferase, Domain 3"/>
    <property type="match status" value="1"/>
</dbReference>
<evidence type="ECO:0000256" key="3">
    <source>
        <dbReference type="ARBA" id="ARBA00022450"/>
    </source>
</evidence>
<dbReference type="PANTHER" id="PTHR45527:SF1">
    <property type="entry name" value="FATTY ACID SYNTHASE"/>
    <property type="match status" value="1"/>
</dbReference>
<name>A0A9Q9SU57_MOOP1</name>
<evidence type="ECO:0000256" key="1">
    <source>
        <dbReference type="ARBA" id="ARBA00001957"/>
    </source>
</evidence>
<dbReference type="SMART" id="SM00823">
    <property type="entry name" value="PKS_PP"/>
    <property type="match status" value="1"/>
</dbReference>
<dbReference type="FunFam" id="3.30.559.10:FF:000012">
    <property type="entry name" value="Non-ribosomal peptide synthetase"/>
    <property type="match status" value="2"/>
</dbReference>
<dbReference type="NCBIfam" id="TIGR01733">
    <property type="entry name" value="AA-adenyl-dom"/>
    <property type="match status" value="1"/>
</dbReference>
<dbReference type="PANTHER" id="PTHR45527">
    <property type="entry name" value="NONRIBOSOMAL PEPTIDE SYNTHETASE"/>
    <property type="match status" value="1"/>
</dbReference>
<dbReference type="InterPro" id="IPR045851">
    <property type="entry name" value="AMP-bd_C_sf"/>
</dbReference>
<organism evidence="6">
    <name type="scientific">Moorena producens (strain JHB)</name>
    <dbReference type="NCBI Taxonomy" id="1454205"/>
    <lineage>
        <taxon>Bacteria</taxon>
        <taxon>Bacillati</taxon>
        <taxon>Cyanobacteriota</taxon>
        <taxon>Cyanophyceae</taxon>
        <taxon>Coleofasciculales</taxon>
        <taxon>Coleofasciculaceae</taxon>
        <taxon>Moorena</taxon>
    </lineage>
</organism>
<reference evidence="6" key="1">
    <citation type="journal article" date="2017" name="Proc. Natl. Acad. Sci. U.S.A.">
        <title>Comparative genomics uncovers the prolific and distinctive metabolic potential of the cyanobacterial genus Moorea.</title>
        <authorList>
            <person name="Leao T."/>
            <person name="Castelao G."/>
            <person name="Korobeynikov A."/>
            <person name="Monroe E.A."/>
            <person name="Podell S."/>
            <person name="Glukhov E."/>
            <person name="Allen E.E."/>
            <person name="Gerwick W.H."/>
            <person name="Gerwick L."/>
        </authorList>
    </citation>
    <scope>NUCLEOTIDE SEQUENCE</scope>
    <source>
        <strain evidence="6">JHB</strain>
    </source>
</reference>
<evidence type="ECO:0000256" key="4">
    <source>
        <dbReference type="ARBA" id="ARBA00022553"/>
    </source>
</evidence>
<dbReference type="InterPro" id="IPR036736">
    <property type="entry name" value="ACP-like_sf"/>
</dbReference>
<dbReference type="InterPro" id="IPR020806">
    <property type="entry name" value="PKS_PP-bd"/>
</dbReference>
<dbReference type="Pfam" id="PF00668">
    <property type="entry name" value="Condensation"/>
    <property type="match status" value="2"/>
</dbReference>
<dbReference type="PROSITE" id="PS00455">
    <property type="entry name" value="AMP_BINDING"/>
    <property type="match status" value="2"/>
</dbReference>
<dbReference type="EMBL" id="CP017708">
    <property type="protein sequence ID" value="WAN69719.1"/>
    <property type="molecule type" value="Genomic_DNA"/>
</dbReference>
<keyword evidence="3" id="KW-0596">Phosphopantetheine</keyword>
<accession>A0A9Q9SU57</accession>
<dbReference type="Proteomes" id="UP000176944">
    <property type="component" value="Chromosome"/>
</dbReference>
<dbReference type="GO" id="GO:0044550">
    <property type="term" value="P:secondary metabolite biosynthetic process"/>
    <property type="evidence" value="ECO:0007669"/>
    <property type="project" value="UniProtKB-ARBA"/>
</dbReference>
<dbReference type="InterPro" id="IPR025110">
    <property type="entry name" value="AMP-bd_C"/>
</dbReference>
<protein>
    <submittedName>
        <fullName evidence="6">Amino acid adenylation domain-containing protein</fullName>
    </submittedName>
</protein>
<dbReference type="InterPro" id="IPR006162">
    <property type="entry name" value="Ppantetheine_attach_site"/>
</dbReference>
<dbReference type="Gene3D" id="3.30.559.30">
    <property type="entry name" value="Nonribosomal peptide synthetase, condensation domain"/>
    <property type="match status" value="2"/>
</dbReference>
<evidence type="ECO:0000313" key="6">
    <source>
        <dbReference type="EMBL" id="WAN69719.1"/>
    </source>
</evidence>